<protein>
    <submittedName>
        <fullName evidence="6">AcrR family transcriptional regulator</fullName>
    </submittedName>
</protein>
<dbReference type="GO" id="GO:0003700">
    <property type="term" value="F:DNA-binding transcription factor activity"/>
    <property type="evidence" value="ECO:0007669"/>
    <property type="project" value="TreeGrafter"/>
</dbReference>
<dbReference type="PANTHER" id="PTHR30055:SF243">
    <property type="entry name" value="HTH-TYPE TRANSCRIPTIONAL REGULATOR RV1816"/>
    <property type="match status" value="1"/>
</dbReference>
<dbReference type="Pfam" id="PF00440">
    <property type="entry name" value="TetR_N"/>
    <property type="match status" value="1"/>
</dbReference>
<dbReference type="RefSeq" id="WP_182619475.1">
    <property type="nucleotide sequence ID" value="NZ_BAAATF010000013.1"/>
</dbReference>
<dbReference type="Proteomes" id="UP000540568">
    <property type="component" value="Unassembled WGS sequence"/>
</dbReference>
<evidence type="ECO:0000256" key="3">
    <source>
        <dbReference type="ARBA" id="ARBA00023163"/>
    </source>
</evidence>
<evidence type="ECO:0000256" key="4">
    <source>
        <dbReference type="PROSITE-ProRule" id="PRU00335"/>
    </source>
</evidence>
<comment type="caution">
    <text evidence="6">The sequence shown here is derived from an EMBL/GenBank/DDBJ whole genome shotgun (WGS) entry which is preliminary data.</text>
</comment>
<dbReference type="SUPFAM" id="SSF46689">
    <property type="entry name" value="Homeodomain-like"/>
    <property type="match status" value="1"/>
</dbReference>
<dbReference type="PROSITE" id="PS50977">
    <property type="entry name" value="HTH_TETR_2"/>
    <property type="match status" value="1"/>
</dbReference>
<keyword evidence="2 4" id="KW-0238">DNA-binding</keyword>
<dbReference type="SUPFAM" id="SSF48498">
    <property type="entry name" value="Tetracyclin repressor-like, C-terminal domain"/>
    <property type="match status" value="1"/>
</dbReference>
<evidence type="ECO:0000313" key="6">
    <source>
        <dbReference type="EMBL" id="MBA8810360.1"/>
    </source>
</evidence>
<evidence type="ECO:0000313" key="7">
    <source>
        <dbReference type="Proteomes" id="UP000540568"/>
    </source>
</evidence>
<feature type="domain" description="HTH tetR-type" evidence="5">
    <location>
        <begin position="13"/>
        <end position="73"/>
    </location>
</feature>
<sequence length="247" mass="25753">MSPARTARALARETITREILDAARARLSTDGAAALSLRAVARDVEMVSSAVYRYFPSRDALLTALLIESYDELGAAAEAADAAVADRADTGARWLATFRAVRAWCVAHPGEFGLLYGTPVPGYAAPRDTVVPAVRVVRVLATITGDAYAAGARPAAVPAPVAAATADAPVTIAPGLAFIADQGLWAGADLADDDVPEAVRRTIMAWTTLFGLISFELFGHQVGSVADPARWLDEVALRLGADLGIGV</sequence>
<dbReference type="GO" id="GO:0000976">
    <property type="term" value="F:transcription cis-regulatory region binding"/>
    <property type="evidence" value="ECO:0007669"/>
    <property type="project" value="TreeGrafter"/>
</dbReference>
<dbReference type="InterPro" id="IPR050109">
    <property type="entry name" value="HTH-type_TetR-like_transc_reg"/>
</dbReference>
<dbReference type="Pfam" id="PF13305">
    <property type="entry name" value="TetR_C_33"/>
    <property type="match status" value="1"/>
</dbReference>
<keyword evidence="7" id="KW-1185">Reference proteome</keyword>
<reference evidence="6 7" key="1">
    <citation type="submission" date="2020-07" db="EMBL/GenBank/DDBJ databases">
        <title>Sequencing the genomes of 1000 actinobacteria strains.</title>
        <authorList>
            <person name="Klenk H.-P."/>
        </authorList>
    </citation>
    <scope>NUCLEOTIDE SEQUENCE [LARGE SCALE GENOMIC DNA]</scope>
    <source>
        <strain evidence="6 7">DSM 44121</strain>
    </source>
</reference>
<evidence type="ECO:0000256" key="1">
    <source>
        <dbReference type="ARBA" id="ARBA00023015"/>
    </source>
</evidence>
<organism evidence="6 7">
    <name type="scientific">Promicromonospora sukumoe</name>
    <dbReference type="NCBI Taxonomy" id="88382"/>
    <lineage>
        <taxon>Bacteria</taxon>
        <taxon>Bacillati</taxon>
        <taxon>Actinomycetota</taxon>
        <taxon>Actinomycetes</taxon>
        <taxon>Micrococcales</taxon>
        <taxon>Promicromonosporaceae</taxon>
        <taxon>Promicromonospora</taxon>
    </lineage>
</organism>
<dbReference type="AlphaFoldDB" id="A0A7W3PFP7"/>
<keyword evidence="1" id="KW-0805">Transcription regulation</keyword>
<evidence type="ECO:0000259" key="5">
    <source>
        <dbReference type="PROSITE" id="PS50977"/>
    </source>
</evidence>
<dbReference type="InterPro" id="IPR036271">
    <property type="entry name" value="Tet_transcr_reg_TetR-rel_C_sf"/>
</dbReference>
<dbReference type="InterPro" id="IPR025996">
    <property type="entry name" value="MT1864/Rv1816-like_C"/>
</dbReference>
<keyword evidence="3" id="KW-0804">Transcription</keyword>
<evidence type="ECO:0000256" key="2">
    <source>
        <dbReference type="ARBA" id="ARBA00023125"/>
    </source>
</evidence>
<proteinExistence type="predicted"/>
<accession>A0A7W3PFP7</accession>
<feature type="DNA-binding region" description="H-T-H motif" evidence="4">
    <location>
        <begin position="36"/>
        <end position="55"/>
    </location>
</feature>
<dbReference type="InterPro" id="IPR009057">
    <property type="entry name" value="Homeodomain-like_sf"/>
</dbReference>
<name>A0A7W3PFP7_9MICO</name>
<dbReference type="Gene3D" id="1.10.357.10">
    <property type="entry name" value="Tetracycline Repressor, domain 2"/>
    <property type="match status" value="1"/>
</dbReference>
<dbReference type="EMBL" id="JACGWV010000002">
    <property type="protein sequence ID" value="MBA8810360.1"/>
    <property type="molecule type" value="Genomic_DNA"/>
</dbReference>
<dbReference type="PANTHER" id="PTHR30055">
    <property type="entry name" value="HTH-TYPE TRANSCRIPTIONAL REGULATOR RUTR"/>
    <property type="match status" value="1"/>
</dbReference>
<gene>
    <name evidence="6" type="ORF">FHX71_004336</name>
</gene>
<dbReference type="InterPro" id="IPR001647">
    <property type="entry name" value="HTH_TetR"/>
</dbReference>